<evidence type="ECO:0000313" key="1">
    <source>
        <dbReference type="EMBL" id="TPG44477.1"/>
    </source>
</evidence>
<dbReference type="Proteomes" id="UP000319700">
    <property type="component" value="Unassembled WGS sequence"/>
</dbReference>
<comment type="caution">
    <text evidence="1">The sequence shown here is derived from an EMBL/GenBank/DDBJ whole genome shotgun (WGS) entry which is preliminary data.</text>
</comment>
<accession>A0A502F3P8</accession>
<name>A0A502F3P8_9FLAO</name>
<gene>
    <name evidence="1" type="ORF">EAH81_03090</name>
</gene>
<proteinExistence type="predicted"/>
<dbReference type="AlphaFoldDB" id="A0A502F3P8"/>
<organism evidence="1 2">
    <name type="scientific">Flavobacterium pectinovorum</name>
    <dbReference type="NCBI Taxonomy" id="29533"/>
    <lineage>
        <taxon>Bacteria</taxon>
        <taxon>Pseudomonadati</taxon>
        <taxon>Bacteroidota</taxon>
        <taxon>Flavobacteriia</taxon>
        <taxon>Flavobacteriales</taxon>
        <taxon>Flavobacteriaceae</taxon>
        <taxon>Flavobacterium</taxon>
    </lineage>
</organism>
<protein>
    <submittedName>
        <fullName evidence="1">Uncharacterized protein</fullName>
    </submittedName>
</protein>
<dbReference type="EMBL" id="RCZH01000002">
    <property type="protein sequence ID" value="TPG44477.1"/>
    <property type="molecule type" value="Genomic_DNA"/>
</dbReference>
<dbReference type="OrthoDB" id="758404at2"/>
<evidence type="ECO:0000313" key="2">
    <source>
        <dbReference type="Proteomes" id="UP000319700"/>
    </source>
</evidence>
<reference evidence="1 2" key="1">
    <citation type="journal article" date="2019" name="Environ. Microbiol.">
        <title>Species interactions and distinct microbial communities in high Arctic permafrost affected cryosols are associated with the CH4 and CO2 gas fluxes.</title>
        <authorList>
            <person name="Altshuler I."/>
            <person name="Hamel J."/>
            <person name="Turney S."/>
            <person name="Magnuson E."/>
            <person name="Levesque R."/>
            <person name="Greer C."/>
            <person name="Whyte L.G."/>
        </authorList>
    </citation>
    <scope>NUCLEOTIDE SEQUENCE [LARGE SCALE GENOMIC DNA]</scope>
    <source>
        <strain evidence="1 2">42</strain>
    </source>
</reference>
<sequence length="182" mass="21668">MSESKRPRIKKENKEVIIDKDAYVENACSKSAKKINDISENIITEFWIDKHYSIRDQHGDDFGKREGIDIRTVEEVINKSFKILKFFNFKNEKFRFVNFPPKKIRPLRLVLKQIFKNNETLNIIAEYNFIELNLYEVTVITALRKENFTLSDGQYGIVFDLEEIKLIFKVRGNETLIDEYLY</sequence>
<dbReference type="RefSeq" id="WP_140503638.1">
    <property type="nucleotide sequence ID" value="NZ_RCZH01000002.1"/>
</dbReference>
<keyword evidence="2" id="KW-1185">Reference proteome</keyword>